<proteinExistence type="inferred from homology"/>
<dbReference type="InterPro" id="IPR015421">
    <property type="entry name" value="PyrdxlP-dep_Trfase_major"/>
</dbReference>
<dbReference type="GO" id="GO:0071268">
    <property type="term" value="P:homocysteine biosynthetic process"/>
    <property type="evidence" value="ECO:0007669"/>
    <property type="project" value="InterPro"/>
</dbReference>
<comment type="cofactor">
    <cofactor evidence="1 3 5">
        <name>pyridoxal 5'-phosphate</name>
        <dbReference type="ChEBI" id="CHEBI:597326"/>
    </cofactor>
</comment>
<dbReference type="PANTHER" id="PTHR11808">
    <property type="entry name" value="TRANS-SULFURATION ENZYME FAMILY MEMBER"/>
    <property type="match status" value="1"/>
</dbReference>
<dbReference type="GO" id="GO:0071266">
    <property type="term" value="P:'de novo' L-methionine biosynthetic process"/>
    <property type="evidence" value="ECO:0007669"/>
    <property type="project" value="UniProtKB-UniRule"/>
</dbReference>
<dbReference type="Gene3D" id="3.40.640.10">
    <property type="entry name" value="Type I PLP-dependent aspartate aminotransferase-like (Major domain)"/>
    <property type="match status" value="1"/>
</dbReference>
<organism evidence="6 7">
    <name type="scientific">Sneathiella chungangensis</name>
    <dbReference type="NCBI Taxonomy" id="1418234"/>
    <lineage>
        <taxon>Bacteria</taxon>
        <taxon>Pseudomonadati</taxon>
        <taxon>Pseudomonadota</taxon>
        <taxon>Alphaproteobacteria</taxon>
        <taxon>Sneathiellales</taxon>
        <taxon>Sneathiellaceae</taxon>
        <taxon>Sneathiella</taxon>
    </lineage>
</organism>
<dbReference type="EC" id="2.5.1.-" evidence="3"/>
<keyword evidence="3" id="KW-0486">Methionine biosynthesis</keyword>
<gene>
    <name evidence="3 6" type="primary">metZ</name>
    <name evidence="6" type="ORF">GQF03_18320</name>
</gene>
<dbReference type="PIRSF" id="PIRSF001434">
    <property type="entry name" value="CGS"/>
    <property type="match status" value="1"/>
</dbReference>
<dbReference type="SUPFAM" id="SSF53383">
    <property type="entry name" value="PLP-dependent transferases"/>
    <property type="match status" value="1"/>
</dbReference>
<dbReference type="GO" id="GO:0005737">
    <property type="term" value="C:cytoplasm"/>
    <property type="evidence" value="ECO:0007669"/>
    <property type="project" value="TreeGrafter"/>
</dbReference>
<comment type="caution">
    <text evidence="6">The sequence shown here is derived from an EMBL/GenBank/DDBJ whole genome shotgun (WGS) entry which is preliminary data.</text>
</comment>
<evidence type="ECO:0000256" key="1">
    <source>
        <dbReference type="ARBA" id="ARBA00001933"/>
    </source>
</evidence>
<keyword evidence="3" id="KW-0028">Amino-acid biosynthesis</keyword>
<dbReference type="Pfam" id="PF01053">
    <property type="entry name" value="Cys_Met_Meta_PP"/>
    <property type="match status" value="1"/>
</dbReference>
<keyword evidence="7" id="KW-1185">Reference proteome</keyword>
<dbReference type="FunFam" id="3.40.640.10:FF:000046">
    <property type="entry name" value="Cystathionine gamma-lyase"/>
    <property type="match status" value="1"/>
</dbReference>
<evidence type="ECO:0000313" key="6">
    <source>
        <dbReference type="EMBL" id="MZR24296.1"/>
    </source>
</evidence>
<dbReference type="PANTHER" id="PTHR11808:SF80">
    <property type="entry name" value="CYSTATHIONINE GAMMA-LYASE"/>
    <property type="match status" value="1"/>
</dbReference>
<dbReference type="CDD" id="cd00614">
    <property type="entry name" value="CGS_like"/>
    <property type="match status" value="1"/>
</dbReference>
<keyword evidence="2 3" id="KW-0663">Pyridoxal phosphate</keyword>
<dbReference type="Gene3D" id="3.90.1150.10">
    <property type="entry name" value="Aspartate Aminotransferase, domain 1"/>
    <property type="match status" value="1"/>
</dbReference>
<dbReference type="NCBIfam" id="TIGR01325">
    <property type="entry name" value="O_suc_HS_sulf"/>
    <property type="match status" value="1"/>
</dbReference>
<sequence length="405" mass="44025">MTDKKEIAPTRISDCRTATKLVRGGTKRSQFKETSEAIFMNSGFVYDSAEQAAGRFKGENEGFIYSRYANPTLSMFEDRMILLEEGAEAARATASGMAAVNGALMSLVKAEDHVVAPKALFGSCLYIIQTILPRFGVNISLIDGTDIDQWKNAINEKTTCVFFETPSNPALEVMDIAAISELAHKVGAKVIVDNVFATPILQQPIMLGADIVVYSATKHIDGQGRCLGGIVLGSEEYVEDTLAPYLKHTGPALSPFNAWNLLKGLETLKLRVEKQCDNAEKIAAFLDGHPAVKRVIYPGQENHPQHALAKRQMSHGGTLVTFEVADNQGDAFAFLNRLSLIDISNNLGDAKSLITHPTTTTHSSVDDATKQELGITESMVRMSVGLEDVDDLIEDLGYALSRQNA</sequence>
<protein>
    <recommendedName>
        <fullName evidence="3">O-succinylhomoserine sulfhydrylase</fullName>
        <shortName evidence="3">OSH sulfhydrylase</shortName>
        <shortName evidence="3">OSHS sulfhydrylase</shortName>
        <ecNumber evidence="3">2.5.1.-</ecNumber>
    </recommendedName>
</protein>
<comment type="similarity">
    <text evidence="3">Belongs to the trans-sulfuration enzymes family. MetZ subfamily.</text>
</comment>
<comment type="function">
    <text evidence="3">Catalyzes the formation of L-homocysteine from O-succinyl-L-homoserine (OSHS) and hydrogen sulfide.</text>
</comment>
<dbReference type="OrthoDB" id="7316598at2"/>
<accession>A0A845MN68</accession>
<evidence type="ECO:0000256" key="4">
    <source>
        <dbReference type="PIRSR" id="PIRSR001434-2"/>
    </source>
</evidence>
<dbReference type="AlphaFoldDB" id="A0A845MN68"/>
<dbReference type="Proteomes" id="UP000445696">
    <property type="component" value="Unassembled WGS sequence"/>
</dbReference>
<dbReference type="GO" id="GO:0019346">
    <property type="term" value="P:transsulfuration"/>
    <property type="evidence" value="ECO:0007669"/>
    <property type="project" value="InterPro"/>
</dbReference>
<reference evidence="6 7" key="1">
    <citation type="journal article" date="2014" name="Int. J. Syst. Evol. Microbiol.">
        <title>Sneathiella chungangensis sp. nov., isolated from a marine sand, and emended description of the genus Sneathiella.</title>
        <authorList>
            <person name="Siamphan C."/>
            <person name="Kim H."/>
            <person name="Lee J.S."/>
            <person name="Kim W."/>
        </authorList>
    </citation>
    <scope>NUCLEOTIDE SEQUENCE [LARGE SCALE GENOMIC DNA]</scope>
    <source>
        <strain evidence="6 7">KCTC 32476</strain>
    </source>
</reference>
<evidence type="ECO:0000256" key="3">
    <source>
        <dbReference type="HAMAP-Rule" id="MF_02056"/>
    </source>
</evidence>
<evidence type="ECO:0000256" key="2">
    <source>
        <dbReference type="ARBA" id="ARBA00022898"/>
    </source>
</evidence>
<dbReference type="EMBL" id="WTVA01000015">
    <property type="protein sequence ID" value="MZR24296.1"/>
    <property type="molecule type" value="Genomic_DNA"/>
</dbReference>
<dbReference type="RefSeq" id="WP_161340742.1">
    <property type="nucleotide sequence ID" value="NZ_JBHSDG010000003.1"/>
</dbReference>
<comment type="subunit">
    <text evidence="3">Homotetramer.</text>
</comment>
<dbReference type="InterPro" id="IPR006234">
    <property type="entry name" value="O-succ-hSer_sulfhydrylase"/>
</dbReference>
<comment type="catalytic activity">
    <reaction evidence="3">
        <text>O-succinyl-L-homoserine + hydrogen sulfide = L-homocysteine + succinate</text>
        <dbReference type="Rhea" id="RHEA:27826"/>
        <dbReference type="ChEBI" id="CHEBI:29919"/>
        <dbReference type="ChEBI" id="CHEBI:30031"/>
        <dbReference type="ChEBI" id="CHEBI:57661"/>
        <dbReference type="ChEBI" id="CHEBI:58199"/>
    </reaction>
</comment>
<dbReference type="GO" id="GO:0016846">
    <property type="term" value="F:carbon-sulfur lyase activity"/>
    <property type="evidence" value="ECO:0007669"/>
    <property type="project" value="TreeGrafter"/>
</dbReference>
<dbReference type="InterPro" id="IPR000277">
    <property type="entry name" value="Cys/Met-Metab_PyrdxlP-dep_enz"/>
</dbReference>
<dbReference type="InterPro" id="IPR015424">
    <property type="entry name" value="PyrdxlP-dep_Trfase"/>
</dbReference>
<feature type="modified residue" description="N6-(pyridoxal phosphate)lysine" evidence="3 4">
    <location>
        <position position="218"/>
    </location>
</feature>
<dbReference type="GO" id="GO:0030170">
    <property type="term" value="F:pyridoxal phosphate binding"/>
    <property type="evidence" value="ECO:0007669"/>
    <property type="project" value="UniProtKB-UniRule"/>
</dbReference>
<dbReference type="UniPathway" id="UPA00051">
    <property type="reaction ID" value="UER00449"/>
</dbReference>
<comment type="pathway">
    <text evidence="3">Amino-acid biosynthesis; L-methionine biosynthesis via de novo pathway; L-homocysteine from O-succinyl-L-homoserine: step 1/1.</text>
</comment>
<evidence type="ECO:0000313" key="7">
    <source>
        <dbReference type="Proteomes" id="UP000445696"/>
    </source>
</evidence>
<dbReference type="HAMAP" id="MF_02056">
    <property type="entry name" value="MetZ"/>
    <property type="match status" value="1"/>
</dbReference>
<evidence type="ECO:0000256" key="5">
    <source>
        <dbReference type="RuleBase" id="RU362118"/>
    </source>
</evidence>
<dbReference type="InterPro" id="IPR015422">
    <property type="entry name" value="PyrdxlP-dep_Trfase_small"/>
</dbReference>
<name>A0A845MN68_9PROT</name>
<dbReference type="GO" id="GO:0016765">
    <property type="term" value="F:transferase activity, transferring alkyl or aryl (other than methyl) groups"/>
    <property type="evidence" value="ECO:0007669"/>
    <property type="project" value="UniProtKB-UniRule"/>
</dbReference>
<dbReference type="FunFam" id="3.90.1150.10:FF:000033">
    <property type="entry name" value="Cystathionine gamma-synthase"/>
    <property type="match status" value="1"/>
</dbReference>
<keyword evidence="3" id="KW-0808">Transferase</keyword>